<dbReference type="NCBIfam" id="NF047498">
    <property type="entry name" value="LIC_12616_fam"/>
    <property type="match status" value="1"/>
</dbReference>
<reference evidence="1 2" key="1">
    <citation type="submission" date="2018-03" db="EMBL/GenBank/DDBJ databases">
        <title>Pantoea intestinalis SRCM103226 isolated form the mealworm.</title>
        <authorList>
            <person name="Jeong D.-Y."/>
            <person name="Kim J.W."/>
        </authorList>
    </citation>
    <scope>NUCLEOTIDE SEQUENCE [LARGE SCALE GENOMIC DNA]</scope>
    <source>
        <strain evidence="1 2">SRCM103226</strain>
    </source>
</reference>
<sequence length="171" mass="19163">MTDNEVYIAIRHQMLAQMNNAGLSIPVVAGFQSTKQGREDSFVMFFPINEAGHGWQTRNYHVAGTDANHKETQLVEKTLQVQGLVSDASELTATDLTATVRMIVNSLPFVDALKKQGMGVQRASGIRTPYFINDQGDYEQNPSFDFNVTFHREIFPNTTAVKALYPDIHRI</sequence>
<name>A0A6P1PY38_9GAMM</name>
<evidence type="ECO:0008006" key="3">
    <source>
        <dbReference type="Google" id="ProtNLM"/>
    </source>
</evidence>
<dbReference type="Pfam" id="PF22756">
    <property type="entry name" value="E217_gp29"/>
    <property type="match status" value="1"/>
</dbReference>
<dbReference type="KEGG" id="mint:C7M51_00996"/>
<organism evidence="1 2">
    <name type="scientific">Mixta intestinalis</name>
    <dbReference type="NCBI Taxonomy" id="1615494"/>
    <lineage>
        <taxon>Bacteria</taxon>
        <taxon>Pseudomonadati</taxon>
        <taxon>Pseudomonadota</taxon>
        <taxon>Gammaproteobacteria</taxon>
        <taxon>Enterobacterales</taxon>
        <taxon>Erwiniaceae</taxon>
        <taxon>Mixta</taxon>
    </lineage>
</organism>
<dbReference type="OrthoDB" id="8664669at2"/>
<dbReference type="InterPro" id="IPR054447">
    <property type="entry name" value="Gp29-like"/>
</dbReference>
<proteinExistence type="predicted"/>
<protein>
    <recommendedName>
        <fullName evidence="3">Phage related-protein</fullName>
    </recommendedName>
</protein>
<evidence type="ECO:0000313" key="1">
    <source>
        <dbReference type="EMBL" id="QHM70718.1"/>
    </source>
</evidence>
<dbReference type="RefSeq" id="WP_160620769.1">
    <property type="nucleotide sequence ID" value="NZ_CP028271.1"/>
</dbReference>
<dbReference type="EMBL" id="CP028271">
    <property type="protein sequence ID" value="QHM70718.1"/>
    <property type="molecule type" value="Genomic_DNA"/>
</dbReference>
<accession>A0A6P1PY38</accession>
<evidence type="ECO:0000313" key="2">
    <source>
        <dbReference type="Proteomes" id="UP000464053"/>
    </source>
</evidence>
<dbReference type="AlphaFoldDB" id="A0A6P1PY38"/>
<dbReference type="Proteomes" id="UP000464053">
    <property type="component" value="Chromosome"/>
</dbReference>
<gene>
    <name evidence="1" type="ORF">C7M51_00996</name>
</gene>
<keyword evidence="2" id="KW-1185">Reference proteome</keyword>